<dbReference type="EMBL" id="WHWB01033682">
    <property type="protein sequence ID" value="KAJ7418263.1"/>
    <property type="molecule type" value="Genomic_DNA"/>
</dbReference>
<reference evidence="1" key="1">
    <citation type="submission" date="2019-10" db="EMBL/GenBank/DDBJ databases">
        <authorList>
            <person name="Soares A.E.R."/>
            <person name="Aleixo A."/>
            <person name="Schneider P."/>
            <person name="Miyaki C.Y."/>
            <person name="Schneider M.P."/>
            <person name="Mello C."/>
            <person name="Vasconcelos A.T.R."/>
        </authorList>
    </citation>
    <scope>NUCLEOTIDE SEQUENCE</scope>
    <source>
        <tissue evidence="1">Muscle</tissue>
    </source>
</reference>
<protein>
    <submittedName>
        <fullName evidence="1">Uncharacterized protein</fullName>
    </submittedName>
</protein>
<comment type="caution">
    <text evidence="1">The sequence shown here is derived from an EMBL/GenBank/DDBJ whole genome shotgun (WGS) entry which is preliminary data.</text>
</comment>
<gene>
    <name evidence="1" type="ORF">WISP_59853</name>
</gene>
<proteinExistence type="predicted"/>
<dbReference type="Proteomes" id="UP001145742">
    <property type="component" value="Unassembled WGS sequence"/>
</dbReference>
<sequence length="108" mass="12094">MSYEGCMGKKIGFDKGYTSILHDLTYKSEKSNETFHKIASEEDKCKIELTSFKVVQNISLSRRCTLNGKSHIAEIYDVASLHAWEKDTLPAVAKQYKVSLAGKEAESS</sequence>
<name>A0ABQ9DBC0_9PASS</name>
<organism evidence="1 2">
    <name type="scientific">Willisornis vidua</name>
    <name type="common">Xingu scale-backed antbird</name>
    <dbReference type="NCBI Taxonomy" id="1566151"/>
    <lineage>
        <taxon>Eukaryota</taxon>
        <taxon>Metazoa</taxon>
        <taxon>Chordata</taxon>
        <taxon>Craniata</taxon>
        <taxon>Vertebrata</taxon>
        <taxon>Euteleostomi</taxon>
        <taxon>Archelosauria</taxon>
        <taxon>Archosauria</taxon>
        <taxon>Dinosauria</taxon>
        <taxon>Saurischia</taxon>
        <taxon>Theropoda</taxon>
        <taxon>Coelurosauria</taxon>
        <taxon>Aves</taxon>
        <taxon>Neognathae</taxon>
        <taxon>Neoaves</taxon>
        <taxon>Telluraves</taxon>
        <taxon>Australaves</taxon>
        <taxon>Passeriformes</taxon>
        <taxon>Thamnophilidae</taxon>
        <taxon>Willisornis</taxon>
    </lineage>
</organism>
<keyword evidence="2" id="KW-1185">Reference proteome</keyword>
<evidence type="ECO:0000313" key="1">
    <source>
        <dbReference type="EMBL" id="KAJ7418263.1"/>
    </source>
</evidence>
<accession>A0ABQ9DBC0</accession>
<evidence type="ECO:0000313" key="2">
    <source>
        <dbReference type="Proteomes" id="UP001145742"/>
    </source>
</evidence>